<dbReference type="Pfam" id="PF00571">
    <property type="entry name" value="CBS"/>
    <property type="match status" value="2"/>
</dbReference>
<feature type="transmembrane region" description="Helical" evidence="2">
    <location>
        <begin position="21"/>
        <end position="42"/>
    </location>
</feature>
<dbReference type="SUPFAM" id="SSF54631">
    <property type="entry name" value="CBS-domain pair"/>
    <property type="match status" value="1"/>
</dbReference>
<gene>
    <name evidence="4" type="ORF">K8W01_02005</name>
</gene>
<dbReference type="EMBL" id="DYYG01000008">
    <property type="protein sequence ID" value="HJE22419.1"/>
    <property type="molecule type" value="Genomic_DNA"/>
</dbReference>
<dbReference type="InterPro" id="IPR058581">
    <property type="entry name" value="TM_HPP"/>
</dbReference>
<evidence type="ECO:0000313" key="4">
    <source>
        <dbReference type="EMBL" id="HJE22419.1"/>
    </source>
</evidence>
<dbReference type="Proteomes" id="UP000742631">
    <property type="component" value="Unassembled WGS sequence"/>
</dbReference>
<dbReference type="PROSITE" id="PS51371">
    <property type="entry name" value="CBS"/>
    <property type="match status" value="2"/>
</dbReference>
<dbReference type="InterPro" id="IPR007065">
    <property type="entry name" value="HPP"/>
</dbReference>
<evidence type="ECO:0000259" key="3">
    <source>
        <dbReference type="PROSITE" id="PS51371"/>
    </source>
</evidence>
<dbReference type="InterPro" id="IPR046342">
    <property type="entry name" value="CBS_dom_sf"/>
</dbReference>
<accession>A0A921JDT4</accession>
<evidence type="ECO:0000256" key="2">
    <source>
        <dbReference type="SAM" id="Phobius"/>
    </source>
</evidence>
<name>A0A921JDT4_9HYPH</name>
<feature type="domain" description="CBS" evidence="3">
    <location>
        <begin position="237"/>
        <end position="295"/>
    </location>
</feature>
<keyword evidence="2" id="KW-0812">Transmembrane</keyword>
<evidence type="ECO:0000256" key="1">
    <source>
        <dbReference type="PROSITE-ProRule" id="PRU00703"/>
    </source>
</evidence>
<keyword evidence="1" id="KW-0129">CBS domain</keyword>
<keyword evidence="2" id="KW-0472">Membrane</keyword>
<reference evidence="4" key="2">
    <citation type="submission" date="2021-09" db="EMBL/GenBank/DDBJ databases">
        <authorList>
            <person name="Gilroy R."/>
        </authorList>
    </citation>
    <scope>NUCLEOTIDE SEQUENCE</scope>
    <source>
        <strain evidence="4">316</strain>
    </source>
</reference>
<dbReference type="AlphaFoldDB" id="A0A921JDT4"/>
<dbReference type="Pfam" id="PF04982">
    <property type="entry name" value="TM_HPP"/>
    <property type="match status" value="1"/>
</dbReference>
<sequence>MTSLLRRLLPGQAPVSLRERVRAASGALAGLLATGLVTRATVGTGVELPLLIAPMGASAVLLFAVPSSPLAQPWSIVGGNLVAALIGVTAALYIADPLVGAALAGAGAIALMMALRCLHPPSGAVALTAVLGGPVIHDLGYGFVLWPVGVNTALLLGTAILFNNLTGRSYPHVAQAVPVAPAPAGRLGLTSADIDAALEDFDQVLDIDRGDLEALLQRAQLSALLRRSGPTTCASLLTRDVVAIAPEAPLREALTLLRRHHIKMLPVTDERARVLGVLTQTDLMDKAEWDGRGPRLGFARRWQLTLGRGRAPHGCAADVMTTEVESLRPDMSLAQVAARMAQSGHHHLPVVGPDGRLVGVVSQSDLVAALLTEASAEAGKDRPAGLAA</sequence>
<protein>
    <submittedName>
        <fullName evidence="4">HPP family protein</fullName>
    </submittedName>
</protein>
<dbReference type="SMART" id="SM00116">
    <property type="entry name" value="CBS"/>
    <property type="match status" value="2"/>
</dbReference>
<feature type="transmembrane region" description="Helical" evidence="2">
    <location>
        <begin position="139"/>
        <end position="162"/>
    </location>
</feature>
<dbReference type="Gene3D" id="3.10.580.10">
    <property type="entry name" value="CBS-domain"/>
    <property type="match status" value="1"/>
</dbReference>
<comment type="caution">
    <text evidence="4">The sequence shown here is derived from an EMBL/GenBank/DDBJ whole genome shotgun (WGS) entry which is preliminary data.</text>
</comment>
<reference evidence="4" key="1">
    <citation type="journal article" date="2021" name="PeerJ">
        <title>Extensive microbial diversity within the chicken gut microbiome revealed by metagenomics and culture.</title>
        <authorList>
            <person name="Gilroy R."/>
            <person name="Ravi A."/>
            <person name="Getino M."/>
            <person name="Pursley I."/>
            <person name="Horton D.L."/>
            <person name="Alikhan N.F."/>
            <person name="Baker D."/>
            <person name="Gharbi K."/>
            <person name="Hall N."/>
            <person name="Watson M."/>
            <person name="Adriaenssens E.M."/>
            <person name="Foster-Nyarko E."/>
            <person name="Jarju S."/>
            <person name="Secka A."/>
            <person name="Antonio M."/>
            <person name="Oren A."/>
            <person name="Chaudhuri R.R."/>
            <person name="La Ragione R."/>
            <person name="Hildebrand F."/>
            <person name="Pallen M.J."/>
        </authorList>
    </citation>
    <scope>NUCLEOTIDE SEQUENCE</scope>
    <source>
        <strain evidence="4">316</strain>
    </source>
</reference>
<dbReference type="PANTHER" id="PTHR33741:SF5">
    <property type="entry name" value="TRANSMEMBRANE PROTEIN DDB_G0269096-RELATED"/>
    <property type="match status" value="1"/>
</dbReference>
<dbReference type="CDD" id="cd04600">
    <property type="entry name" value="CBS_pair_HPP_assoc"/>
    <property type="match status" value="1"/>
</dbReference>
<feature type="domain" description="CBS" evidence="3">
    <location>
        <begin position="320"/>
        <end position="377"/>
    </location>
</feature>
<dbReference type="InterPro" id="IPR000644">
    <property type="entry name" value="CBS_dom"/>
</dbReference>
<evidence type="ECO:0000313" key="5">
    <source>
        <dbReference type="Proteomes" id="UP000742631"/>
    </source>
</evidence>
<organism evidence="4 5">
    <name type="scientific">Methylorubrum populi</name>
    <dbReference type="NCBI Taxonomy" id="223967"/>
    <lineage>
        <taxon>Bacteria</taxon>
        <taxon>Pseudomonadati</taxon>
        <taxon>Pseudomonadota</taxon>
        <taxon>Alphaproteobacteria</taxon>
        <taxon>Hyphomicrobiales</taxon>
        <taxon>Methylobacteriaceae</taxon>
        <taxon>Methylorubrum</taxon>
    </lineage>
</organism>
<keyword evidence="2" id="KW-1133">Transmembrane helix</keyword>
<feature type="transmembrane region" description="Helical" evidence="2">
    <location>
        <begin position="77"/>
        <end position="95"/>
    </location>
</feature>
<feature type="transmembrane region" description="Helical" evidence="2">
    <location>
        <begin position="101"/>
        <end position="118"/>
    </location>
</feature>
<dbReference type="PANTHER" id="PTHR33741">
    <property type="entry name" value="TRANSMEMBRANE PROTEIN DDB_G0269096-RELATED"/>
    <property type="match status" value="1"/>
</dbReference>
<proteinExistence type="predicted"/>
<feature type="transmembrane region" description="Helical" evidence="2">
    <location>
        <begin position="48"/>
        <end position="65"/>
    </location>
</feature>